<keyword evidence="7" id="KW-1133">Transmembrane helix</keyword>
<dbReference type="GO" id="GO:0030295">
    <property type="term" value="F:protein kinase activator activity"/>
    <property type="evidence" value="ECO:0007669"/>
    <property type="project" value="TreeGrafter"/>
</dbReference>
<dbReference type="PROSITE" id="PS50113">
    <property type="entry name" value="PAC"/>
    <property type="match status" value="1"/>
</dbReference>
<evidence type="ECO:0000256" key="4">
    <source>
        <dbReference type="ARBA" id="ARBA00022679"/>
    </source>
</evidence>
<evidence type="ECO:0000259" key="10">
    <source>
        <dbReference type="PROSITE" id="PS50113"/>
    </source>
</evidence>
<reference evidence="12" key="1">
    <citation type="submission" date="2017-02" db="EMBL/GenBank/DDBJ databases">
        <title>Comparative genomics and description of representatives of a novel lineage of planctomycetes thriving in anoxic sediments.</title>
        <authorList>
            <person name="Spring S."/>
            <person name="Bunk B."/>
            <person name="Sproer C."/>
        </authorList>
    </citation>
    <scope>NUCLEOTIDE SEQUENCE [LARGE SCALE GENOMIC DNA]</scope>
    <source>
        <strain evidence="12">ST-NAGAB-D1</strain>
    </source>
</reference>
<feature type="transmembrane region" description="Helical" evidence="7">
    <location>
        <begin position="49"/>
        <end position="70"/>
    </location>
</feature>
<dbReference type="InterPro" id="IPR003594">
    <property type="entry name" value="HATPase_dom"/>
</dbReference>
<evidence type="ECO:0000256" key="1">
    <source>
        <dbReference type="ARBA" id="ARBA00000085"/>
    </source>
</evidence>
<dbReference type="AlphaFoldDB" id="A0A1U9NQB0"/>
<dbReference type="CDD" id="cd00130">
    <property type="entry name" value="PAS"/>
    <property type="match status" value="2"/>
</dbReference>
<keyword evidence="6 7" id="KW-0472">Membrane</keyword>
<evidence type="ECO:0000256" key="2">
    <source>
        <dbReference type="ARBA" id="ARBA00012438"/>
    </source>
</evidence>
<dbReference type="GO" id="GO:0007234">
    <property type="term" value="P:osmosensory signaling via phosphorelay pathway"/>
    <property type="evidence" value="ECO:0007669"/>
    <property type="project" value="TreeGrafter"/>
</dbReference>
<dbReference type="InterPro" id="IPR004358">
    <property type="entry name" value="Sig_transdc_His_kin-like_C"/>
</dbReference>
<dbReference type="PANTHER" id="PTHR42878">
    <property type="entry name" value="TWO-COMPONENT HISTIDINE KINASE"/>
    <property type="match status" value="1"/>
</dbReference>
<dbReference type="Gene3D" id="3.30.450.20">
    <property type="entry name" value="PAS domain"/>
    <property type="match status" value="2"/>
</dbReference>
<dbReference type="PRINTS" id="PR00344">
    <property type="entry name" value="BCTRLSENSOR"/>
</dbReference>
<feature type="domain" description="PAS" evidence="9">
    <location>
        <begin position="75"/>
        <end position="148"/>
    </location>
</feature>
<keyword evidence="5" id="KW-0418">Kinase</keyword>
<dbReference type="CDD" id="cd00082">
    <property type="entry name" value="HisKA"/>
    <property type="match status" value="1"/>
</dbReference>
<evidence type="ECO:0000256" key="7">
    <source>
        <dbReference type="SAM" id="Phobius"/>
    </source>
</evidence>
<dbReference type="GO" id="GO:0006355">
    <property type="term" value="P:regulation of DNA-templated transcription"/>
    <property type="evidence" value="ECO:0007669"/>
    <property type="project" value="InterPro"/>
</dbReference>
<dbReference type="GO" id="GO:0000155">
    <property type="term" value="F:phosphorelay sensor kinase activity"/>
    <property type="evidence" value="ECO:0007669"/>
    <property type="project" value="InterPro"/>
</dbReference>
<dbReference type="InterPro" id="IPR036097">
    <property type="entry name" value="HisK_dim/P_sf"/>
</dbReference>
<feature type="domain" description="PAS" evidence="9">
    <location>
        <begin position="206"/>
        <end position="266"/>
    </location>
</feature>
<dbReference type="InterPro" id="IPR013767">
    <property type="entry name" value="PAS_fold"/>
</dbReference>
<dbReference type="Proteomes" id="UP000189674">
    <property type="component" value="Chromosome"/>
</dbReference>
<dbReference type="PROSITE" id="PS50109">
    <property type="entry name" value="HIS_KIN"/>
    <property type="match status" value="1"/>
</dbReference>
<protein>
    <recommendedName>
        <fullName evidence="2">histidine kinase</fullName>
        <ecNumber evidence="2">2.7.13.3</ecNumber>
    </recommendedName>
</protein>
<dbReference type="PROSITE" id="PS50112">
    <property type="entry name" value="PAS"/>
    <property type="match status" value="2"/>
</dbReference>
<dbReference type="STRING" id="1936003.STSP2_03108"/>
<dbReference type="InterPro" id="IPR003661">
    <property type="entry name" value="HisK_dim/P_dom"/>
</dbReference>
<dbReference type="InterPro" id="IPR000014">
    <property type="entry name" value="PAS"/>
</dbReference>
<dbReference type="InterPro" id="IPR000700">
    <property type="entry name" value="PAS-assoc_C"/>
</dbReference>
<dbReference type="NCBIfam" id="TIGR00229">
    <property type="entry name" value="sensory_box"/>
    <property type="match status" value="2"/>
</dbReference>
<dbReference type="InterPro" id="IPR050351">
    <property type="entry name" value="BphY/WalK/GraS-like"/>
</dbReference>
<dbReference type="SMART" id="SM00387">
    <property type="entry name" value="HATPase_c"/>
    <property type="match status" value="1"/>
</dbReference>
<keyword evidence="4 11" id="KW-0808">Transferase</keyword>
<dbReference type="RefSeq" id="WP_146663549.1">
    <property type="nucleotide sequence ID" value="NZ_CP019791.1"/>
</dbReference>
<evidence type="ECO:0000313" key="12">
    <source>
        <dbReference type="Proteomes" id="UP000189674"/>
    </source>
</evidence>
<dbReference type="SUPFAM" id="SSF55785">
    <property type="entry name" value="PYP-like sensor domain (PAS domain)"/>
    <property type="match status" value="2"/>
</dbReference>
<dbReference type="Pfam" id="PF08448">
    <property type="entry name" value="PAS_4"/>
    <property type="match status" value="1"/>
</dbReference>
<evidence type="ECO:0000256" key="6">
    <source>
        <dbReference type="ARBA" id="ARBA00023136"/>
    </source>
</evidence>
<keyword evidence="3" id="KW-0597">Phosphoprotein</keyword>
<sequence>MSTPKKVFLLSVLGGLGFWVFDSVVDLLIFEDLSFLQIFISDVPGHEIYVRIFVLMISCLYGLIVARLVYAREENEENTRATLNSIGDAVIATDAQGCVVRMNPIAESLTGWKLGEAKGRPLQEVFHIINAKSREVCKNPVEKVLATGQIVGLANHTALIAKDGREYQIADSAAPVVLSDGKTAGVVLVFRDVTEEYEIREKLAVSEKRFRELFENSINAYALHEIVLDDKGEPVDYVFLEVNKSFERLTGLVGAETIGKRVTEVVPGVENGPFIRRFGQVAMTGEPTRFEEYDPNLGRWFDIAAYCPQKGQFVAVFTDITVRKQAEQAREELVRELEMKNEELESLVYVASHDLRSPLVNISGFSHELERTVEELDEKLNDIGGPEEFNAQSIDDIHKLLREDAKESVGYITGGVEQMDMLLKGLLRLSRVGRTELKIENVNMNGLLGEVAEGVAYLVQENDVRLTVGEVPGCRGDHVQLSQVFTNLIDNAIKYRDRDGKRCEIEISGEVQDGGCLYKVCDNGIGIQREHQQKIFELFHRLEPGGLVEGQGLGLTIVRRVINRLGGRVWLESEPGEGTCFYIELPASVI</sequence>
<dbReference type="InterPro" id="IPR035965">
    <property type="entry name" value="PAS-like_dom_sf"/>
</dbReference>
<dbReference type="SUPFAM" id="SSF47384">
    <property type="entry name" value="Homodimeric domain of signal transducing histidine kinase"/>
    <property type="match status" value="1"/>
</dbReference>
<dbReference type="Gene3D" id="3.30.565.10">
    <property type="entry name" value="Histidine kinase-like ATPase, C-terminal domain"/>
    <property type="match status" value="1"/>
</dbReference>
<dbReference type="Pfam" id="PF00989">
    <property type="entry name" value="PAS"/>
    <property type="match status" value="1"/>
</dbReference>
<comment type="catalytic activity">
    <reaction evidence="1">
        <text>ATP + protein L-histidine = ADP + protein N-phospho-L-histidine.</text>
        <dbReference type="EC" id="2.7.13.3"/>
    </reaction>
</comment>
<dbReference type="InterPro" id="IPR005467">
    <property type="entry name" value="His_kinase_dom"/>
</dbReference>
<evidence type="ECO:0000259" key="9">
    <source>
        <dbReference type="PROSITE" id="PS50112"/>
    </source>
</evidence>
<feature type="domain" description="PAC" evidence="10">
    <location>
        <begin position="153"/>
        <end position="205"/>
    </location>
</feature>
<dbReference type="FunFam" id="3.30.565.10:FF:000006">
    <property type="entry name" value="Sensor histidine kinase WalK"/>
    <property type="match status" value="1"/>
</dbReference>
<dbReference type="Gene3D" id="1.10.287.130">
    <property type="match status" value="1"/>
</dbReference>
<dbReference type="SMART" id="SM00091">
    <property type="entry name" value="PAS"/>
    <property type="match status" value="2"/>
</dbReference>
<proteinExistence type="predicted"/>
<dbReference type="PANTHER" id="PTHR42878:SF15">
    <property type="entry name" value="BACTERIOPHYTOCHROME"/>
    <property type="match status" value="1"/>
</dbReference>
<dbReference type="SMART" id="SM00388">
    <property type="entry name" value="HisKA"/>
    <property type="match status" value="1"/>
</dbReference>
<keyword evidence="12" id="KW-1185">Reference proteome</keyword>
<gene>
    <name evidence="11" type="primary">cph1_10</name>
    <name evidence="11" type="ORF">STSP2_03108</name>
</gene>
<dbReference type="SUPFAM" id="SSF55874">
    <property type="entry name" value="ATPase domain of HSP90 chaperone/DNA topoisomerase II/histidine kinase"/>
    <property type="match status" value="1"/>
</dbReference>
<keyword evidence="7" id="KW-0812">Transmembrane</keyword>
<dbReference type="KEGG" id="alus:STSP2_03108"/>
<name>A0A1U9NQB0_9BACT</name>
<dbReference type="Pfam" id="PF02518">
    <property type="entry name" value="HATPase_c"/>
    <property type="match status" value="1"/>
</dbReference>
<dbReference type="EMBL" id="CP019791">
    <property type="protein sequence ID" value="AQT69908.1"/>
    <property type="molecule type" value="Genomic_DNA"/>
</dbReference>
<dbReference type="InterPro" id="IPR036890">
    <property type="entry name" value="HATPase_C_sf"/>
</dbReference>
<feature type="domain" description="Histidine kinase" evidence="8">
    <location>
        <begin position="350"/>
        <end position="589"/>
    </location>
</feature>
<evidence type="ECO:0000256" key="3">
    <source>
        <dbReference type="ARBA" id="ARBA00022553"/>
    </source>
</evidence>
<feature type="transmembrane region" description="Helical" evidence="7">
    <location>
        <begin position="7"/>
        <end position="29"/>
    </location>
</feature>
<evidence type="ECO:0000256" key="5">
    <source>
        <dbReference type="ARBA" id="ARBA00022777"/>
    </source>
</evidence>
<dbReference type="GO" id="GO:0016020">
    <property type="term" value="C:membrane"/>
    <property type="evidence" value="ECO:0007669"/>
    <property type="project" value="UniProtKB-SubCell"/>
</dbReference>
<evidence type="ECO:0000259" key="8">
    <source>
        <dbReference type="PROSITE" id="PS50109"/>
    </source>
</evidence>
<organism evidence="11 12">
    <name type="scientific">Anaerohalosphaera lusitana</name>
    <dbReference type="NCBI Taxonomy" id="1936003"/>
    <lineage>
        <taxon>Bacteria</taxon>
        <taxon>Pseudomonadati</taxon>
        <taxon>Planctomycetota</taxon>
        <taxon>Phycisphaerae</taxon>
        <taxon>Sedimentisphaerales</taxon>
        <taxon>Anaerohalosphaeraceae</taxon>
        <taxon>Anaerohalosphaera</taxon>
    </lineage>
</organism>
<dbReference type="OrthoDB" id="231918at2"/>
<evidence type="ECO:0000313" key="11">
    <source>
        <dbReference type="EMBL" id="AQT69908.1"/>
    </source>
</evidence>
<dbReference type="GO" id="GO:0000156">
    <property type="term" value="F:phosphorelay response regulator activity"/>
    <property type="evidence" value="ECO:0007669"/>
    <property type="project" value="TreeGrafter"/>
</dbReference>
<dbReference type="InterPro" id="IPR013656">
    <property type="entry name" value="PAS_4"/>
</dbReference>
<accession>A0A1U9NQB0</accession>
<dbReference type="EC" id="2.7.13.3" evidence="2"/>